<sequence length="267" mass="29037">MSQRPLAARLRQGLGIARSLAVYWRPGRQPGLRRLYADFLGPGDLAFDVGAHLGDRTAAFVGLGARVVALEPQPALYAWLNRLVGRRPGVTLLACAAGAAPGQAELAVSRATPTVSTLAERWRDTLAARNPGFRQVRWEERVTVPVTTLDALIAEYGEPRFCKIDVEGFEAQVLEGLSRPLAALSVEFVDGALEVAEACVARLEALGDYRFNAIAGESRRWRWAEWQSPAAARQWLSDGAEGLASGDLYARRVDTTAQSSAIQERRA</sequence>
<gene>
    <name evidence="2" type="ORF">SAMN04487954_11234</name>
</gene>
<dbReference type="SUPFAM" id="SSF53335">
    <property type="entry name" value="S-adenosyl-L-methionine-dependent methyltransferases"/>
    <property type="match status" value="1"/>
</dbReference>
<dbReference type="AlphaFoldDB" id="A0A1G8ZIP5"/>
<keyword evidence="2" id="KW-0489">Methyltransferase</keyword>
<dbReference type="GO" id="GO:0008168">
    <property type="term" value="F:methyltransferase activity"/>
    <property type="evidence" value="ECO:0007669"/>
    <property type="project" value="UniProtKB-KW"/>
</dbReference>
<keyword evidence="2" id="KW-0808">Transferase</keyword>
<proteinExistence type="predicted"/>
<dbReference type="Gene3D" id="3.40.50.150">
    <property type="entry name" value="Vaccinia Virus protein VP39"/>
    <property type="match status" value="1"/>
</dbReference>
<dbReference type="InterPro" id="IPR029063">
    <property type="entry name" value="SAM-dependent_MTases_sf"/>
</dbReference>
<keyword evidence="3" id="KW-1185">Reference proteome</keyword>
<dbReference type="PANTHER" id="PTHR34203">
    <property type="entry name" value="METHYLTRANSFERASE, FKBM FAMILY PROTEIN"/>
    <property type="match status" value="1"/>
</dbReference>
<accession>A0A1G8ZIP5</accession>
<evidence type="ECO:0000259" key="1">
    <source>
        <dbReference type="Pfam" id="PF05050"/>
    </source>
</evidence>
<evidence type="ECO:0000313" key="2">
    <source>
        <dbReference type="EMBL" id="SDK14976.1"/>
    </source>
</evidence>
<feature type="domain" description="Methyltransferase FkbM" evidence="1">
    <location>
        <begin position="48"/>
        <end position="183"/>
    </location>
</feature>
<dbReference type="RefSeq" id="WP_089687182.1">
    <property type="nucleotide sequence ID" value="NZ_FNES01000012.1"/>
</dbReference>
<protein>
    <submittedName>
        <fullName evidence="2">Methyltransferase, FkbM family</fullName>
    </submittedName>
</protein>
<dbReference type="Pfam" id="PF05050">
    <property type="entry name" value="Methyltransf_21"/>
    <property type="match status" value="1"/>
</dbReference>
<dbReference type="STRING" id="376427.SAMN04487954_11234"/>
<dbReference type="PANTHER" id="PTHR34203:SF15">
    <property type="entry name" value="SLL1173 PROTEIN"/>
    <property type="match status" value="1"/>
</dbReference>
<dbReference type="NCBIfam" id="TIGR01444">
    <property type="entry name" value="fkbM_fam"/>
    <property type="match status" value="1"/>
</dbReference>
<organism evidence="2 3">
    <name type="scientific">Billgrantia gudaonensis</name>
    <dbReference type="NCBI Taxonomy" id="376427"/>
    <lineage>
        <taxon>Bacteria</taxon>
        <taxon>Pseudomonadati</taxon>
        <taxon>Pseudomonadota</taxon>
        <taxon>Gammaproteobacteria</taxon>
        <taxon>Oceanospirillales</taxon>
        <taxon>Halomonadaceae</taxon>
        <taxon>Billgrantia</taxon>
    </lineage>
</organism>
<name>A0A1G8ZIP5_9GAMM</name>
<dbReference type="Proteomes" id="UP000198525">
    <property type="component" value="Unassembled WGS sequence"/>
</dbReference>
<dbReference type="InterPro" id="IPR052514">
    <property type="entry name" value="SAM-dependent_MTase"/>
</dbReference>
<evidence type="ECO:0000313" key="3">
    <source>
        <dbReference type="Proteomes" id="UP000198525"/>
    </source>
</evidence>
<dbReference type="OrthoDB" id="4104638at2"/>
<dbReference type="InterPro" id="IPR006342">
    <property type="entry name" value="FkbM_mtfrase"/>
</dbReference>
<reference evidence="2 3" key="1">
    <citation type="submission" date="2016-10" db="EMBL/GenBank/DDBJ databases">
        <authorList>
            <person name="de Groot N.N."/>
        </authorList>
    </citation>
    <scope>NUCLEOTIDE SEQUENCE [LARGE SCALE GENOMIC DNA]</scope>
    <source>
        <strain evidence="2 3">CGMCC 1.6133</strain>
    </source>
</reference>
<dbReference type="GO" id="GO:0032259">
    <property type="term" value="P:methylation"/>
    <property type="evidence" value="ECO:0007669"/>
    <property type="project" value="UniProtKB-KW"/>
</dbReference>
<dbReference type="EMBL" id="FNES01000012">
    <property type="protein sequence ID" value="SDK14976.1"/>
    <property type="molecule type" value="Genomic_DNA"/>
</dbReference>